<dbReference type="InterPro" id="IPR025110">
    <property type="entry name" value="AMP-bd_C"/>
</dbReference>
<feature type="domain" description="AMP-dependent synthetase/ligase" evidence="6">
    <location>
        <begin position="5"/>
        <end position="371"/>
    </location>
</feature>
<comment type="cofactor">
    <cofactor evidence="1">
        <name>Mg(2+)</name>
        <dbReference type="ChEBI" id="CHEBI:18420"/>
    </cofactor>
</comment>
<dbReference type="Proteomes" id="UP000502823">
    <property type="component" value="Unassembled WGS sequence"/>
</dbReference>
<dbReference type="OrthoDB" id="10253869at2759"/>
<accession>A0A6L2Q9G3</accession>
<dbReference type="SUPFAM" id="SSF56801">
    <property type="entry name" value="Acetyl-CoA synthetase-like"/>
    <property type="match status" value="1"/>
</dbReference>
<evidence type="ECO:0000259" key="6">
    <source>
        <dbReference type="Pfam" id="PF00501"/>
    </source>
</evidence>
<keyword evidence="5" id="KW-0576">Peroxisome</keyword>
<proteinExistence type="inferred from homology"/>
<dbReference type="GO" id="GO:0005777">
    <property type="term" value="C:peroxisome"/>
    <property type="evidence" value="ECO:0007669"/>
    <property type="project" value="UniProtKB-SubCell"/>
</dbReference>
<feature type="non-terminal residue" evidence="8">
    <location>
        <position position="1"/>
    </location>
</feature>
<dbReference type="Gene3D" id="3.30.300.30">
    <property type="match status" value="1"/>
</dbReference>
<protein>
    <recommendedName>
        <fullName evidence="10">AMP-dependent synthetase/ligase domain-containing protein</fullName>
    </recommendedName>
</protein>
<evidence type="ECO:0000256" key="1">
    <source>
        <dbReference type="ARBA" id="ARBA00001946"/>
    </source>
</evidence>
<dbReference type="Gene3D" id="2.30.38.10">
    <property type="entry name" value="Luciferase, Domain 3"/>
    <property type="match status" value="1"/>
</dbReference>
<gene>
    <name evidence="8" type="ORF">Cfor_09810</name>
</gene>
<dbReference type="Pfam" id="PF00501">
    <property type="entry name" value="AMP-binding"/>
    <property type="match status" value="1"/>
</dbReference>
<dbReference type="InterPro" id="IPR000873">
    <property type="entry name" value="AMP-dep_synth/lig_dom"/>
</dbReference>
<evidence type="ECO:0000256" key="2">
    <source>
        <dbReference type="ARBA" id="ARBA00004275"/>
    </source>
</evidence>
<dbReference type="InterPro" id="IPR045851">
    <property type="entry name" value="AMP-bd_C_sf"/>
</dbReference>
<keyword evidence="9" id="KW-1185">Reference proteome</keyword>
<organism evidence="8 9">
    <name type="scientific">Coptotermes formosanus</name>
    <name type="common">Formosan subterranean termite</name>
    <dbReference type="NCBI Taxonomy" id="36987"/>
    <lineage>
        <taxon>Eukaryota</taxon>
        <taxon>Metazoa</taxon>
        <taxon>Ecdysozoa</taxon>
        <taxon>Arthropoda</taxon>
        <taxon>Hexapoda</taxon>
        <taxon>Insecta</taxon>
        <taxon>Pterygota</taxon>
        <taxon>Neoptera</taxon>
        <taxon>Polyneoptera</taxon>
        <taxon>Dictyoptera</taxon>
        <taxon>Blattodea</taxon>
        <taxon>Blattoidea</taxon>
        <taxon>Termitoidae</taxon>
        <taxon>Rhinotermitidae</taxon>
        <taxon>Coptotermes</taxon>
    </lineage>
</organism>
<evidence type="ECO:0000313" key="8">
    <source>
        <dbReference type="EMBL" id="GFG40222.1"/>
    </source>
</evidence>
<dbReference type="EMBL" id="BLKM01001619">
    <property type="protein sequence ID" value="GFG40222.1"/>
    <property type="molecule type" value="Genomic_DNA"/>
</dbReference>
<dbReference type="PANTHER" id="PTHR24096">
    <property type="entry name" value="LONG-CHAIN-FATTY-ACID--COA LIGASE"/>
    <property type="match status" value="1"/>
</dbReference>
<evidence type="ECO:0000256" key="5">
    <source>
        <dbReference type="ARBA" id="ARBA00023140"/>
    </source>
</evidence>
<comment type="subcellular location">
    <subcellularLocation>
        <location evidence="2">Peroxisome</location>
    </subcellularLocation>
</comment>
<sequence length="479" mass="52788">VDAETKREITFAKICEKSEKLGKGLVSQGITYGDVVAICSENNIDYFWIVLGVLRAGASCALLSPTYTAREWEHALSVSQPKVVMCSISVCETKLEQYLETSSVEKVLVWDSKGRSLPKNTMSLEDILEPTSIAQIQKREQKNLYVVTHNPSEKYEADKQQTKNLPAFILSSSGSTGLPKGVVLTHLNITTALTTSGHYTSHDDVALGVSPFCHAYGLLLALMCMCEGTRIVVVHKFKPDLFIQSIKEYQITSLYLVASLLVFLMKKDVLDKPECSSVRHIWTGAAPLSPKLQQLVLDKLAGRAVLHHSYGLTETTFTMFTCTVESCTLGTPGKVTPGMECKVIDVETGKITGPNCKGELCFRGPLIMKEYMMNVGETSKAIDSDGWLHSGDLGYYNVDGYFYIVDRLKELIKYQGYQVSPSELESILVIHPGIHDAAVIGIEDETYGELPGAFVVRDSDTHITADDIKHYVALSNYGV</sequence>
<evidence type="ECO:0008006" key="10">
    <source>
        <dbReference type="Google" id="ProtNLM"/>
    </source>
</evidence>
<comment type="caution">
    <text evidence="8">The sequence shown here is derived from an EMBL/GenBank/DDBJ whole genome shotgun (WGS) entry which is preliminary data.</text>
</comment>
<evidence type="ECO:0000259" key="7">
    <source>
        <dbReference type="Pfam" id="PF13193"/>
    </source>
</evidence>
<dbReference type="Pfam" id="PF13193">
    <property type="entry name" value="AMP-binding_C"/>
    <property type="match status" value="1"/>
</dbReference>
<feature type="domain" description="AMP-binding enzyme C-terminal" evidence="7">
    <location>
        <begin position="423"/>
        <end position="473"/>
    </location>
</feature>
<dbReference type="PANTHER" id="PTHR24096:SF423">
    <property type="entry name" value="GM05240P"/>
    <property type="match status" value="1"/>
</dbReference>
<evidence type="ECO:0000313" key="9">
    <source>
        <dbReference type="Proteomes" id="UP000502823"/>
    </source>
</evidence>
<dbReference type="AlphaFoldDB" id="A0A6L2Q9G3"/>
<dbReference type="Gene3D" id="3.40.50.980">
    <property type="match status" value="2"/>
</dbReference>
<keyword evidence="4" id="KW-0460">Magnesium</keyword>
<evidence type="ECO:0000256" key="3">
    <source>
        <dbReference type="ARBA" id="ARBA00006432"/>
    </source>
</evidence>
<evidence type="ECO:0000256" key="4">
    <source>
        <dbReference type="ARBA" id="ARBA00022842"/>
    </source>
</evidence>
<reference evidence="9" key="1">
    <citation type="submission" date="2020-01" db="EMBL/GenBank/DDBJ databases">
        <title>Draft genome sequence of the Termite Coptotermes fromosanus.</title>
        <authorList>
            <person name="Itakura S."/>
            <person name="Yosikawa Y."/>
            <person name="Umezawa K."/>
        </authorList>
    </citation>
    <scope>NUCLEOTIDE SEQUENCE [LARGE SCALE GENOMIC DNA]</scope>
</reference>
<name>A0A6L2Q9G3_COPFO</name>
<dbReference type="GO" id="GO:0016405">
    <property type="term" value="F:CoA-ligase activity"/>
    <property type="evidence" value="ECO:0007669"/>
    <property type="project" value="TreeGrafter"/>
</dbReference>
<dbReference type="InParanoid" id="A0A6L2Q9G3"/>
<comment type="similarity">
    <text evidence="3">Belongs to the ATP-dependent AMP-binding enzyme family.</text>
</comment>